<dbReference type="EMBL" id="NHRY01000041">
    <property type="protein sequence ID" value="PPQ38333.1"/>
    <property type="molecule type" value="Genomic_DNA"/>
</dbReference>
<proteinExistence type="predicted"/>
<reference evidence="1 2" key="1">
    <citation type="journal article" date="2018" name="Arch. Microbiol.">
        <title>New insights into the metabolic potential of the phototrophic purple bacterium Rhodopila globiformis DSM 161(T) from its draft genome sequence and evidence for a vanadium-dependent nitrogenase.</title>
        <authorList>
            <person name="Imhoff J.F."/>
            <person name="Rahn T."/>
            <person name="Kunzel S."/>
            <person name="Neulinger S.C."/>
        </authorList>
    </citation>
    <scope>NUCLEOTIDE SEQUENCE [LARGE SCALE GENOMIC DNA]</scope>
    <source>
        <strain evidence="1 2">DSM 161</strain>
    </source>
</reference>
<protein>
    <submittedName>
        <fullName evidence="1">Uncharacterized protein</fullName>
    </submittedName>
</protein>
<gene>
    <name evidence="1" type="ORF">CCS01_02605</name>
</gene>
<evidence type="ECO:0000313" key="2">
    <source>
        <dbReference type="Proteomes" id="UP000239724"/>
    </source>
</evidence>
<comment type="caution">
    <text evidence="1">The sequence shown here is derived from an EMBL/GenBank/DDBJ whole genome shotgun (WGS) entry which is preliminary data.</text>
</comment>
<name>A0A2S6NN89_RHOGL</name>
<organism evidence="1 2">
    <name type="scientific">Rhodopila globiformis</name>
    <name type="common">Rhodopseudomonas globiformis</name>
    <dbReference type="NCBI Taxonomy" id="1071"/>
    <lineage>
        <taxon>Bacteria</taxon>
        <taxon>Pseudomonadati</taxon>
        <taxon>Pseudomonadota</taxon>
        <taxon>Alphaproteobacteria</taxon>
        <taxon>Acetobacterales</taxon>
        <taxon>Acetobacteraceae</taxon>
        <taxon>Rhodopila</taxon>
    </lineage>
</organism>
<dbReference type="Proteomes" id="UP000239724">
    <property type="component" value="Unassembled WGS sequence"/>
</dbReference>
<dbReference type="AlphaFoldDB" id="A0A2S6NN89"/>
<sequence length="60" mass="6982">MPLFLEAGRFDTSHIVITRDIVLVYRFPKVLTNFHGPHQQRGTTQRLLGDIRFEDDGREA</sequence>
<evidence type="ECO:0000313" key="1">
    <source>
        <dbReference type="EMBL" id="PPQ38333.1"/>
    </source>
</evidence>
<accession>A0A2S6NN89</accession>
<keyword evidence="2" id="KW-1185">Reference proteome</keyword>